<dbReference type="InterPro" id="IPR024709">
    <property type="entry name" value="FucosylTrfase_pln"/>
</dbReference>
<proteinExistence type="inferred from homology"/>
<keyword evidence="8" id="KW-1133">Transmembrane helix</keyword>
<dbReference type="AlphaFoldDB" id="A0A7J6WZG2"/>
<evidence type="ECO:0000313" key="9">
    <source>
        <dbReference type="EMBL" id="KAF5201978.1"/>
    </source>
</evidence>
<keyword evidence="3 9" id="KW-0808">Transferase</keyword>
<dbReference type="PANTHER" id="PTHR31288:SF22">
    <property type="entry name" value="O-FUCOSYLTRANSFERASE 9"/>
    <property type="match status" value="1"/>
</dbReference>
<dbReference type="PIRSF" id="PIRSF009360">
    <property type="entry name" value="UCP009360"/>
    <property type="match status" value="1"/>
</dbReference>
<gene>
    <name evidence="9" type="ORF">FRX31_008438</name>
</gene>
<dbReference type="GO" id="GO:0006004">
    <property type="term" value="P:fucose metabolic process"/>
    <property type="evidence" value="ECO:0007669"/>
    <property type="project" value="UniProtKB-KW"/>
</dbReference>
<evidence type="ECO:0000256" key="4">
    <source>
        <dbReference type="ARBA" id="ARBA00023253"/>
    </source>
</evidence>
<accession>A0A7J6WZG2</accession>
<evidence type="ECO:0000256" key="3">
    <source>
        <dbReference type="ARBA" id="ARBA00022679"/>
    </source>
</evidence>
<keyword evidence="2 9" id="KW-0328">Glycosyltransferase</keyword>
<sequence>MHGQSRLSFGSVASSPPSSPPSSPRLRHGRSRKIVCNGTSNNINNPKNNKKILNFTERLVYFIVSAVFKRRGFLLFAPLLYVSGMLMYMGSLSLEGASGIGIRSRRVDQISPPGSRYRSPEVFKNLWPFMELDSNHPNTSNALMRTWHPKLNQSWKPCTNRSTSLTGFSEVLGSNGFLIIEANGGLNQQRISICDAVAVAGLLNATLVIPMFHLNSVWRDSSKFGDIFDEEFFIYAFRNNVKIIKELPEDILERFDHNISNIVNLRVKAWSSPKYYLQKVLPKLFELRAVRIAPFSNRLAHAVPSNIQDLRCLANYEALRFSRPIRLLAESMVDRMVKNSSISGGKYISVHLRFEEDMVAFSCCTYDGGDEEKREMDIARERSWRGKFKKHGRIIRPGLIRMDGKCPLTPLEVGVMLRAMGFDNTTSVYVAAGKIYRAEKYMAPLRQMFPLLETKETLATELELAPFKGHSSRLAALDYTVCLHSEVFVTTQGGNFPHFLMGHRRYLYGGHAKTIKPDKRKLALLFDSPNIRWENFKRQMQEMLHHSDLKGSEVRKPSSSLYTFPMPDCMCKQVEARRADGNGTVVS</sequence>
<dbReference type="GO" id="GO:0016757">
    <property type="term" value="F:glycosyltransferase activity"/>
    <property type="evidence" value="ECO:0007669"/>
    <property type="project" value="UniProtKB-KW"/>
</dbReference>
<dbReference type="Proteomes" id="UP000554482">
    <property type="component" value="Unassembled WGS sequence"/>
</dbReference>
<evidence type="ECO:0000256" key="7">
    <source>
        <dbReference type="SAM" id="MobiDB-lite"/>
    </source>
</evidence>
<protein>
    <recommendedName>
        <fullName evidence="6">O-fucosyltransferase family protein</fullName>
    </recommendedName>
</protein>
<evidence type="ECO:0000313" key="10">
    <source>
        <dbReference type="Proteomes" id="UP000554482"/>
    </source>
</evidence>
<dbReference type="CDD" id="cd11299">
    <property type="entry name" value="O-FucT_plant"/>
    <property type="match status" value="1"/>
</dbReference>
<keyword evidence="8" id="KW-0812">Transmembrane</keyword>
<feature type="region of interest" description="Disordered" evidence="7">
    <location>
        <begin position="1"/>
        <end position="48"/>
    </location>
</feature>
<evidence type="ECO:0000256" key="8">
    <source>
        <dbReference type="SAM" id="Phobius"/>
    </source>
</evidence>
<evidence type="ECO:0000256" key="2">
    <source>
        <dbReference type="ARBA" id="ARBA00022676"/>
    </source>
</evidence>
<dbReference type="PANTHER" id="PTHR31288">
    <property type="entry name" value="O-FUCOSYLTRANSFERASE FAMILY PROTEIN"/>
    <property type="match status" value="1"/>
</dbReference>
<dbReference type="Pfam" id="PF10250">
    <property type="entry name" value="O-FucT"/>
    <property type="match status" value="1"/>
</dbReference>
<feature type="transmembrane region" description="Helical" evidence="8">
    <location>
        <begin position="73"/>
        <end position="94"/>
    </location>
</feature>
<keyword evidence="5" id="KW-0119">Carbohydrate metabolism</keyword>
<feature type="compositionally biased region" description="Polar residues" evidence="7">
    <location>
        <begin position="1"/>
        <end position="13"/>
    </location>
</feature>
<organism evidence="9 10">
    <name type="scientific">Thalictrum thalictroides</name>
    <name type="common">Rue-anemone</name>
    <name type="synonym">Anemone thalictroides</name>
    <dbReference type="NCBI Taxonomy" id="46969"/>
    <lineage>
        <taxon>Eukaryota</taxon>
        <taxon>Viridiplantae</taxon>
        <taxon>Streptophyta</taxon>
        <taxon>Embryophyta</taxon>
        <taxon>Tracheophyta</taxon>
        <taxon>Spermatophyta</taxon>
        <taxon>Magnoliopsida</taxon>
        <taxon>Ranunculales</taxon>
        <taxon>Ranunculaceae</taxon>
        <taxon>Thalictroideae</taxon>
        <taxon>Thalictrum</taxon>
    </lineage>
</organism>
<evidence type="ECO:0000256" key="1">
    <source>
        <dbReference type="ARBA" id="ARBA00007737"/>
    </source>
</evidence>
<keyword evidence="4" id="KW-0294">Fucose metabolism</keyword>
<name>A0A7J6WZG2_THATH</name>
<evidence type="ECO:0000256" key="6">
    <source>
        <dbReference type="ARBA" id="ARBA00030350"/>
    </source>
</evidence>
<dbReference type="InterPro" id="IPR019378">
    <property type="entry name" value="GDP-Fuc_O-FucTrfase"/>
</dbReference>
<keyword evidence="8" id="KW-0472">Membrane</keyword>
<dbReference type="OrthoDB" id="20368at2759"/>
<comment type="similarity">
    <text evidence="1">Belongs to the glycosyltransferase GT106 family.</text>
</comment>
<evidence type="ECO:0000256" key="5">
    <source>
        <dbReference type="ARBA" id="ARBA00023277"/>
    </source>
</evidence>
<comment type="caution">
    <text evidence="9">The sequence shown here is derived from an EMBL/GenBank/DDBJ whole genome shotgun (WGS) entry which is preliminary data.</text>
</comment>
<dbReference type="EMBL" id="JABWDY010008739">
    <property type="protein sequence ID" value="KAF5201978.1"/>
    <property type="molecule type" value="Genomic_DNA"/>
</dbReference>
<reference evidence="9 10" key="1">
    <citation type="submission" date="2020-06" db="EMBL/GenBank/DDBJ databases">
        <title>Transcriptomic and genomic resources for Thalictrum thalictroides and T. hernandezii: Facilitating candidate gene discovery in an emerging model plant lineage.</title>
        <authorList>
            <person name="Arias T."/>
            <person name="Riano-Pachon D.M."/>
            <person name="Di Stilio V.S."/>
        </authorList>
    </citation>
    <scope>NUCLEOTIDE SEQUENCE [LARGE SCALE GENOMIC DNA]</scope>
    <source>
        <strain evidence="10">cv. WT478/WT964</strain>
        <tissue evidence="9">Leaves</tissue>
    </source>
</reference>
<keyword evidence="10" id="KW-1185">Reference proteome</keyword>